<gene>
    <name evidence="1" type="ORF">KHC33_01485</name>
</gene>
<dbReference type="CDD" id="cd16841">
    <property type="entry name" value="RraA_family"/>
    <property type="match status" value="1"/>
</dbReference>
<protein>
    <submittedName>
        <fullName evidence="1">RraA family protein</fullName>
    </submittedName>
</protein>
<organism evidence="1 2">
    <name type="scientific">Methanospirillum purgamenti</name>
    <dbReference type="NCBI Taxonomy" id="2834276"/>
    <lineage>
        <taxon>Archaea</taxon>
        <taxon>Methanobacteriati</taxon>
        <taxon>Methanobacteriota</taxon>
        <taxon>Stenosarchaea group</taxon>
        <taxon>Methanomicrobia</taxon>
        <taxon>Methanomicrobiales</taxon>
        <taxon>Methanospirillaceae</taxon>
        <taxon>Methanospirillum</taxon>
    </lineage>
</organism>
<dbReference type="RefSeq" id="WP_214420037.1">
    <property type="nucleotide sequence ID" value="NZ_CP075546.1"/>
</dbReference>
<dbReference type="InterPro" id="IPR005493">
    <property type="entry name" value="RraA/RraA-like"/>
</dbReference>
<name>A0A8E7B2H2_9EURY</name>
<dbReference type="SUPFAM" id="SSF89562">
    <property type="entry name" value="RraA-like"/>
    <property type="match status" value="1"/>
</dbReference>
<dbReference type="Pfam" id="PF03737">
    <property type="entry name" value="RraA-like"/>
    <property type="match status" value="1"/>
</dbReference>
<proteinExistence type="predicted"/>
<dbReference type="GeneID" id="65095815"/>
<dbReference type="KEGG" id="mrtj:KHC33_01485"/>
<accession>A0A8E7B2H2</accession>
<dbReference type="EMBL" id="CP075546">
    <property type="protein sequence ID" value="QVV89237.1"/>
    <property type="molecule type" value="Genomic_DNA"/>
</dbReference>
<dbReference type="Gene3D" id="3.50.30.40">
    <property type="entry name" value="Ribonuclease E inhibitor RraA/RraA-like"/>
    <property type="match status" value="1"/>
</dbReference>
<keyword evidence="2" id="KW-1185">Reference proteome</keyword>
<reference evidence="1 2" key="1">
    <citation type="submission" date="2021-05" db="EMBL/GenBank/DDBJ databases">
        <title>A novel Methanospirillum isolate from a pyrite-forming mixed culture.</title>
        <authorList>
            <person name="Bunk B."/>
            <person name="Sproer C."/>
            <person name="Spring S."/>
            <person name="Pester M."/>
        </authorList>
    </citation>
    <scope>NUCLEOTIDE SEQUENCE [LARGE SCALE GENOMIC DNA]</scope>
    <source>
        <strain evidence="1 2">J.3.6.1-F.2.7.3</strain>
    </source>
</reference>
<dbReference type="Proteomes" id="UP000680656">
    <property type="component" value="Chromosome"/>
</dbReference>
<dbReference type="InterPro" id="IPR036704">
    <property type="entry name" value="RraA/RraA-like_sf"/>
</dbReference>
<sequence length="202" mass="23244">MSTTEVSDCLNKSGSIPNIKPMNSQKFAVGPVRWIYGYNESNWEVHEQLIEAKEGEIIIVELFDCNDRSVFGSLVSKYLFLYRQVSGIVVLGNLRDVHTLIKEDYPIWCYGISPVGCFNKKNSVPLNPELVEKQKNLYTGSIAVCDDSGVVIIPPNIIKADFLQKLKNIEELEDIWFDCIDRRKWNTYDTVCLKKYEHRLDD</sequence>
<evidence type="ECO:0000313" key="1">
    <source>
        <dbReference type="EMBL" id="QVV89237.1"/>
    </source>
</evidence>
<dbReference type="AlphaFoldDB" id="A0A8E7B2H2"/>
<evidence type="ECO:0000313" key="2">
    <source>
        <dbReference type="Proteomes" id="UP000680656"/>
    </source>
</evidence>